<dbReference type="HOGENOM" id="CLU_2632162_0_0_11"/>
<evidence type="ECO:0000256" key="1">
    <source>
        <dbReference type="ARBA" id="ARBA00004141"/>
    </source>
</evidence>
<accession>A0A0B6EXW9</accession>
<evidence type="ECO:0000313" key="7">
    <source>
        <dbReference type="Proteomes" id="UP000031890"/>
    </source>
</evidence>
<dbReference type="KEGG" id="csx:CSING_01290"/>
<dbReference type="AlphaFoldDB" id="A0A0B6EXW9"/>
<dbReference type="RefSeq" id="WP_236683999.1">
    <property type="nucleotide sequence ID" value="NZ_CP010827.1"/>
</dbReference>
<evidence type="ECO:0000256" key="4">
    <source>
        <dbReference type="ARBA" id="ARBA00023136"/>
    </source>
</evidence>
<organism evidence="6 7">
    <name type="scientific">Corynebacterium singulare</name>
    <dbReference type="NCBI Taxonomy" id="161899"/>
    <lineage>
        <taxon>Bacteria</taxon>
        <taxon>Bacillati</taxon>
        <taxon>Actinomycetota</taxon>
        <taxon>Actinomycetes</taxon>
        <taxon>Mycobacteriales</taxon>
        <taxon>Corynebacteriaceae</taxon>
        <taxon>Corynebacterium</taxon>
    </lineage>
</organism>
<keyword evidence="2 5" id="KW-0812">Transmembrane</keyword>
<evidence type="ECO:0000256" key="5">
    <source>
        <dbReference type="SAM" id="Phobius"/>
    </source>
</evidence>
<protein>
    <recommendedName>
        <fullName evidence="8">Cation efflux family</fullName>
    </recommendedName>
</protein>
<dbReference type="Proteomes" id="UP000031890">
    <property type="component" value="Chromosome"/>
</dbReference>
<dbReference type="SUPFAM" id="SSF161111">
    <property type="entry name" value="Cation efflux protein transmembrane domain-like"/>
    <property type="match status" value="1"/>
</dbReference>
<dbReference type="STRING" id="161899.CSING_01290"/>
<evidence type="ECO:0000256" key="3">
    <source>
        <dbReference type="ARBA" id="ARBA00022989"/>
    </source>
</evidence>
<dbReference type="Gene3D" id="1.20.1510.10">
    <property type="entry name" value="Cation efflux protein transmembrane domain"/>
    <property type="match status" value="1"/>
</dbReference>
<evidence type="ECO:0000256" key="2">
    <source>
        <dbReference type="ARBA" id="ARBA00022692"/>
    </source>
</evidence>
<feature type="transmembrane region" description="Helical" evidence="5">
    <location>
        <begin position="12"/>
        <end position="31"/>
    </location>
</feature>
<sequence>MTDSLGAQKIRRAVLIVTLLNLAYFFVEFAGSVAIGSASLFADFADFLEDTAINLLVFSLWPGLRPAVARREACSPR</sequence>
<keyword evidence="3 5" id="KW-1133">Transmembrane helix</keyword>
<dbReference type="EMBL" id="CP010827">
    <property type="protein sequence ID" value="AJI77819.1"/>
    <property type="molecule type" value="Genomic_DNA"/>
</dbReference>
<proteinExistence type="predicted"/>
<evidence type="ECO:0008006" key="8">
    <source>
        <dbReference type="Google" id="ProtNLM"/>
    </source>
</evidence>
<gene>
    <name evidence="6" type="ORF">CSING_01290</name>
</gene>
<comment type="subcellular location">
    <subcellularLocation>
        <location evidence="1">Membrane</location>
        <topology evidence="1">Multi-pass membrane protein</topology>
    </subcellularLocation>
</comment>
<reference evidence="6 7" key="1">
    <citation type="journal article" date="2015" name="Genome Announc.">
        <title>Complete Genome Sequence and Annotation of Corynebacterium singulare DSM 44357, Isolated from a Human Semen Specimen.</title>
        <authorList>
            <person name="Merten M."/>
            <person name="Brinkrolf K."/>
            <person name="Albersmeier A."/>
            <person name="Kutter Y."/>
            <person name="Ruckert C."/>
            <person name="Tauch A."/>
        </authorList>
    </citation>
    <scope>NUCLEOTIDE SEQUENCE [LARGE SCALE GENOMIC DNA]</scope>
    <source>
        <strain evidence="6">IBS B52218</strain>
    </source>
</reference>
<keyword evidence="4 5" id="KW-0472">Membrane</keyword>
<dbReference type="GO" id="GO:0016020">
    <property type="term" value="C:membrane"/>
    <property type="evidence" value="ECO:0007669"/>
    <property type="project" value="UniProtKB-SubCell"/>
</dbReference>
<evidence type="ECO:0000313" key="6">
    <source>
        <dbReference type="EMBL" id="AJI77819.1"/>
    </source>
</evidence>
<dbReference type="InterPro" id="IPR027469">
    <property type="entry name" value="Cation_efflux_TMD_sf"/>
</dbReference>
<name>A0A0B6EXW9_9CORY</name>